<feature type="domain" description="Pyrroline-5-carboxylate reductase dimerisation" evidence="10">
    <location>
        <begin position="163"/>
        <end position="267"/>
    </location>
</feature>
<dbReference type="PIRSF" id="PIRSF000193">
    <property type="entry name" value="Pyrrol-5-carb_rd"/>
    <property type="match status" value="1"/>
</dbReference>
<sequence length="271" mass="29597">MDQKIVFIGAGSMAEAIIAGLTKSDSLAHQRIFVTNKSNQDRLTYLEETYGIKQVNDKDKIISESDIVVLAMKPKDMKDALSSIKSLIHSKQLILSVLAGTSTKAILKEINKKVPIIRVMPNTSALIGESATAISKGKYVEEYHMTIANKLLHTIGKTVTVEEDKMHAVTSISGSGPAYIYYLVEAMQKAAIDAGLEQDIAEQLIKQTIIGVGEMLRTSSEPVHILRENITSPEGTTEAGLNALKKHGFEKAITECVESARKRSLELGEEE</sequence>
<comment type="catalytic activity">
    <reaction evidence="6">
        <text>L-proline + NADP(+) = (S)-1-pyrroline-5-carboxylate + NADPH + 2 H(+)</text>
        <dbReference type="Rhea" id="RHEA:14109"/>
        <dbReference type="ChEBI" id="CHEBI:15378"/>
        <dbReference type="ChEBI" id="CHEBI:17388"/>
        <dbReference type="ChEBI" id="CHEBI:57783"/>
        <dbReference type="ChEBI" id="CHEBI:58349"/>
        <dbReference type="ChEBI" id="CHEBI:60039"/>
        <dbReference type="EC" id="1.5.1.2"/>
    </reaction>
</comment>
<evidence type="ECO:0000256" key="7">
    <source>
        <dbReference type="NCBIfam" id="TIGR00112"/>
    </source>
</evidence>
<evidence type="ECO:0000256" key="2">
    <source>
        <dbReference type="ARBA" id="ARBA00022650"/>
    </source>
</evidence>
<dbReference type="InterPro" id="IPR008927">
    <property type="entry name" value="6-PGluconate_DH-like_C_sf"/>
</dbReference>
<dbReference type="InterPro" id="IPR000304">
    <property type="entry name" value="Pyrroline-COOH_reductase"/>
</dbReference>
<keyword evidence="3 6" id="KW-0521">NADP</keyword>
<evidence type="ECO:0000256" key="8">
    <source>
        <dbReference type="PIRSR" id="PIRSR000193-1"/>
    </source>
</evidence>
<dbReference type="InterPro" id="IPR029036">
    <property type="entry name" value="P5CR_dimer"/>
</dbReference>
<keyword evidence="6" id="KW-0963">Cytoplasm</keyword>
<dbReference type="Gene3D" id="1.10.3730.10">
    <property type="entry name" value="ProC C-terminal domain-like"/>
    <property type="match status" value="1"/>
</dbReference>
<dbReference type="InterPro" id="IPR028939">
    <property type="entry name" value="P5C_Rdtase_cat_N"/>
</dbReference>
<dbReference type="EC" id="1.5.1.2" evidence="6 7"/>
<evidence type="ECO:0000259" key="10">
    <source>
        <dbReference type="Pfam" id="PF14748"/>
    </source>
</evidence>
<dbReference type="SUPFAM" id="SSF48179">
    <property type="entry name" value="6-phosphogluconate dehydrogenase C-terminal domain-like"/>
    <property type="match status" value="1"/>
</dbReference>
<dbReference type="FunFam" id="1.10.3730.10:FF:000001">
    <property type="entry name" value="Pyrroline-5-carboxylate reductase"/>
    <property type="match status" value="1"/>
</dbReference>
<comment type="caution">
    <text evidence="11">The sequence shown here is derived from an EMBL/GenBank/DDBJ whole genome shotgun (WGS) entry which is preliminary data.</text>
</comment>
<dbReference type="Pfam" id="PF14748">
    <property type="entry name" value="P5CR_dimer"/>
    <property type="match status" value="1"/>
</dbReference>
<evidence type="ECO:0000313" key="11">
    <source>
        <dbReference type="EMBL" id="TXL63407.1"/>
    </source>
</evidence>
<dbReference type="EMBL" id="VDUW01000008">
    <property type="protein sequence ID" value="TXL63407.1"/>
    <property type="molecule type" value="Genomic_DNA"/>
</dbReference>
<keyword evidence="12" id="KW-1185">Reference proteome</keyword>
<dbReference type="RefSeq" id="WP_147668346.1">
    <property type="nucleotide sequence ID" value="NZ_VDUW01000008.1"/>
</dbReference>
<dbReference type="Proteomes" id="UP000321574">
    <property type="component" value="Unassembled WGS sequence"/>
</dbReference>
<dbReference type="HAMAP" id="MF_01925">
    <property type="entry name" value="P5C_reductase"/>
    <property type="match status" value="1"/>
</dbReference>
<evidence type="ECO:0000313" key="12">
    <source>
        <dbReference type="Proteomes" id="UP000321574"/>
    </source>
</evidence>
<keyword evidence="4 6" id="KW-0560">Oxidoreductase</keyword>
<dbReference type="OrthoDB" id="9805754at2"/>
<dbReference type="InterPro" id="IPR036291">
    <property type="entry name" value="NAD(P)-bd_dom_sf"/>
</dbReference>
<dbReference type="PANTHER" id="PTHR11645:SF49">
    <property type="entry name" value="PYRROLINE-5-CARBOXYLATE REDUCTASE 1"/>
    <property type="match status" value="1"/>
</dbReference>
<dbReference type="PANTHER" id="PTHR11645">
    <property type="entry name" value="PYRROLINE-5-CARBOXYLATE REDUCTASE"/>
    <property type="match status" value="1"/>
</dbReference>
<evidence type="ECO:0000256" key="6">
    <source>
        <dbReference type="HAMAP-Rule" id="MF_01925"/>
    </source>
</evidence>
<protein>
    <recommendedName>
        <fullName evidence="6 7">Pyrroline-5-carboxylate reductase</fullName>
        <shortName evidence="6">P5C reductase</shortName>
        <shortName evidence="6">P5CR</shortName>
        <ecNumber evidence="6 7">1.5.1.2</ecNumber>
    </recommendedName>
    <alternativeName>
        <fullName evidence="6">PCA reductase</fullName>
    </alternativeName>
</protein>
<dbReference type="Pfam" id="PF03807">
    <property type="entry name" value="F420_oxidored"/>
    <property type="match status" value="1"/>
</dbReference>
<evidence type="ECO:0000256" key="4">
    <source>
        <dbReference type="ARBA" id="ARBA00023002"/>
    </source>
</evidence>
<comment type="catalytic activity">
    <reaction evidence="6">
        <text>L-proline + NAD(+) = (S)-1-pyrroline-5-carboxylate + NADH + 2 H(+)</text>
        <dbReference type="Rhea" id="RHEA:14105"/>
        <dbReference type="ChEBI" id="CHEBI:15378"/>
        <dbReference type="ChEBI" id="CHEBI:17388"/>
        <dbReference type="ChEBI" id="CHEBI:57540"/>
        <dbReference type="ChEBI" id="CHEBI:57945"/>
        <dbReference type="ChEBI" id="CHEBI:60039"/>
        <dbReference type="EC" id="1.5.1.2"/>
    </reaction>
</comment>
<proteinExistence type="inferred from homology"/>
<comment type="subcellular location">
    <subcellularLocation>
        <location evidence="6">Cytoplasm</location>
    </subcellularLocation>
</comment>
<evidence type="ECO:0000259" key="9">
    <source>
        <dbReference type="Pfam" id="PF03807"/>
    </source>
</evidence>
<dbReference type="Gene3D" id="3.40.50.720">
    <property type="entry name" value="NAD(P)-binding Rossmann-like Domain"/>
    <property type="match status" value="1"/>
</dbReference>
<gene>
    <name evidence="6 11" type="primary">proC</name>
    <name evidence="11" type="ORF">FHP05_11390</name>
</gene>
<comment type="pathway">
    <text evidence="6">Amino-acid biosynthesis; L-proline biosynthesis; L-proline from L-glutamate 5-semialdehyde: step 1/1.</text>
</comment>
<dbReference type="GO" id="GO:0055129">
    <property type="term" value="P:L-proline biosynthetic process"/>
    <property type="evidence" value="ECO:0007669"/>
    <property type="project" value="UniProtKB-UniRule"/>
</dbReference>
<keyword evidence="6" id="KW-0028">Amino-acid biosynthesis</keyword>
<dbReference type="NCBIfam" id="TIGR00112">
    <property type="entry name" value="proC"/>
    <property type="match status" value="1"/>
</dbReference>
<keyword evidence="2 6" id="KW-0641">Proline biosynthesis</keyword>
<comment type="similarity">
    <text evidence="1 6">Belongs to the pyrroline-5-carboxylate reductase family.</text>
</comment>
<evidence type="ECO:0000256" key="3">
    <source>
        <dbReference type="ARBA" id="ARBA00022857"/>
    </source>
</evidence>
<comment type="function">
    <text evidence="5 6">Catalyzes the reduction of 1-pyrroline-5-carboxylate (PCA) to L-proline.</text>
</comment>
<dbReference type="GO" id="GO:0005737">
    <property type="term" value="C:cytoplasm"/>
    <property type="evidence" value="ECO:0007669"/>
    <property type="project" value="UniProtKB-SubCell"/>
</dbReference>
<dbReference type="AlphaFoldDB" id="A0A5C8NQK9"/>
<dbReference type="SUPFAM" id="SSF51735">
    <property type="entry name" value="NAD(P)-binding Rossmann-fold domains"/>
    <property type="match status" value="1"/>
</dbReference>
<name>A0A5C8NQK9_9BACI</name>
<evidence type="ECO:0000256" key="5">
    <source>
        <dbReference type="ARBA" id="ARBA00058118"/>
    </source>
</evidence>
<feature type="domain" description="Pyrroline-5-carboxylate reductase catalytic N-terminal" evidence="9">
    <location>
        <begin position="4"/>
        <end position="100"/>
    </location>
</feature>
<feature type="binding site" evidence="8">
    <location>
        <begin position="8"/>
        <end position="13"/>
    </location>
    <ligand>
        <name>NADP(+)</name>
        <dbReference type="ChEBI" id="CHEBI:58349"/>
    </ligand>
</feature>
<dbReference type="GO" id="GO:0004735">
    <property type="term" value="F:pyrroline-5-carboxylate reductase activity"/>
    <property type="evidence" value="ECO:0007669"/>
    <property type="project" value="UniProtKB-UniRule"/>
</dbReference>
<reference evidence="11 12" key="1">
    <citation type="submission" date="2019-06" db="EMBL/GenBank/DDBJ databases">
        <title>Cerasibacillus sp. nov., isolated from maize field.</title>
        <authorList>
            <person name="Lin S.-Y."/>
            <person name="Tsai C.-F."/>
            <person name="Young C.-C."/>
        </authorList>
    </citation>
    <scope>NUCLEOTIDE SEQUENCE [LARGE SCALE GENOMIC DNA]</scope>
    <source>
        <strain evidence="11 12">CC-CFT480</strain>
    </source>
</reference>
<evidence type="ECO:0000256" key="1">
    <source>
        <dbReference type="ARBA" id="ARBA00005525"/>
    </source>
</evidence>
<accession>A0A5C8NQK9</accession>
<dbReference type="UniPathway" id="UPA00098">
    <property type="reaction ID" value="UER00361"/>
</dbReference>
<feature type="binding site" evidence="8">
    <location>
        <begin position="71"/>
        <end position="74"/>
    </location>
    <ligand>
        <name>NADP(+)</name>
        <dbReference type="ChEBI" id="CHEBI:58349"/>
    </ligand>
</feature>
<organism evidence="11 12">
    <name type="scientific">Cerasibacillus terrae</name>
    <dbReference type="NCBI Taxonomy" id="2498845"/>
    <lineage>
        <taxon>Bacteria</taxon>
        <taxon>Bacillati</taxon>
        <taxon>Bacillota</taxon>
        <taxon>Bacilli</taxon>
        <taxon>Bacillales</taxon>
        <taxon>Bacillaceae</taxon>
        <taxon>Cerasibacillus</taxon>
    </lineage>
</organism>